<dbReference type="RefSeq" id="WP_183963308.1">
    <property type="nucleotide sequence ID" value="NZ_BAABBZ010000014.1"/>
</dbReference>
<dbReference type="PANTHER" id="PTHR36150">
    <property type="entry name" value="DNA GYRASE INHIBITOR YACG"/>
    <property type="match status" value="1"/>
</dbReference>
<evidence type="ECO:0000313" key="4">
    <source>
        <dbReference type="EMBL" id="MBB3984588.1"/>
    </source>
</evidence>
<protein>
    <recommendedName>
        <fullName evidence="3">DNA gyrase inhibitor YacG</fullName>
    </recommendedName>
</protein>
<dbReference type="AlphaFoldDB" id="A0A7W6GRH0"/>
<dbReference type="SUPFAM" id="SSF57716">
    <property type="entry name" value="Glucocorticoid receptor-like (DNA-binding domain)"/>
    <property type="match status" value="1"/>
</dbReference>
<comment type="function">
    <text evidence="3">Inhibits all the catalytic activities of DNA gyrase by preventing its interaction with DNA. Acts by binding directly to the C-terminal domain of GyrB, which probably disrupts DNA binding by the gyrase.</text>
</comment>
<feature type="binding site" evidence="3">
    <location>
        <position position="22"/>
    </location>
    <ligand>
        <name>Zn(2+)</name>
        <dbReference type="ChEBI" id="CHEBI:29105"/>
    </ligand>
</feature>
<keyword evidence="5" id="KW-1185">Reference proteome</keyword>
<dbReference type="PANTHER" id="PTHR36150:SF1">
    <property type="entry name" value="DNA GYRASE INHIBITOR YACG"/>
    <property type="match status" value="1"/>
</dbReference>
<dbReference type="EMBL" id="JACIEJ010000002">
    <property type="protein sequence ID" value="MBB3984588.1"/>
    <property type="molecule type" value="Genomic_DNA"/>
</dbReference>
<keyword evidence="1 3" id="KW-0479">Metal-binding</keyword>
<dbReference type="GO" id="GO:0008657">
    <property type="term" value="F:DNA topoisomerase type II (double strand cut, ATP-hydrolyzing) inhibitor activity"/>
    <property type="evidence" value="ECO:0007669"/>
    <property type="project" value="UniProtKB-UniRule"/>
</dbReference>
<comment type="subunit">
    <text evidence="3">Interacts with GyrB.</text>
</comment>
<evidence type="ECO:0000256" key="1">
    <source>
        <dbReference type="ARBA" id="ARBA00022723"/>
    </source>
</evidence>
<dbReference type="InterPro" id="IPR013088">
    <property type="entry name" value="Znf_NHR/GATA"/>
</dbReference>
<keyword evidence="2 3" id="KW-0862">Zinc</keyword>
<dbReference type="GO" id="GO:0008270">
    <property type="term" value="F:zinc ion binding"/>
    <property type="evidence" value="ECO:0007669"/>
    <property type="project" value="UniProtKB-UniRule"/>
</dbReference>
<evidence type="ECO:0000313" key="5">
    <source>
        <dbReference type="Proteomes" id="UP000541426"/>
    </source>
</evidence>
<comment type="caution">
    <text evidence="4">The sequence shown here is derived from an EMBL/GenBank/DDBJ whole genome shotgun (WGS) entry which is preliminary data.</text>
</comment>
<comment type="similarity">
    <text evidence="3">Belongs to the DNA gyrase inhibitor YacG family.</text>
</comment>
<accession>A0A7W6GRH0</accession>
<reference evidence="4 5" key="1">
    <citation type="submission" date="2020-08" db="EMBL/GenBank/DDBJ databases">
        <title>Genomic Encyclopedia of Type Strains, Phase IV (KMG-IV): sequencing the most valuable type-strain genomes for metagenomic binning, comparative biology and taxonomic classification.</title>
        <authorList>
            <person name="Goeker M."/>
        </authorList>
    </citation>
    <scope>NUCLEOTIDE SEQUENCE [LARGE SCALE GENOMIC DNA]</scope>
    <source>
        <strain evidence="4 5">DSM 102235</strain>
    </source>
</reference>
<dbReference type="GO" id="GO:0006355">
    <property type="term" value="P:regulation of DNA-templated transcription"/>
    <property type="evidence" value="ECO:0007669"/>
    <property type="project" value="InterPro"/>
</dbReference>
<feature type="binding site" evidence="3">
    <location>
        <position position="18"/>
    </location>
    <ligand>
        <name>Zn(2+)</name>
        <dbReference type="ChEBI" id="CHEBI:29105"/>
    </ligand>
</feature>
<evidence type="ECO:0000256" key="3">
    <source>
        <dbReference type="HAMAP-Rule" id="MF_00649"/>
    </source>
</evidence>
<comment type="cofactor">
    <cofactor evidence="3">
        <name>Zn(2+)</name>
        <dbReference type="ChEBI" id="CHEBI:29105"/>
    </cofactor>
    <text evidence="3">Binds 1 zinc ion.</text>
</comment>
<name>A0A7W6GRH0_9RHOB</name>
<dbReference type="Pfam" id="PF03884">
    <property type="entry name" value="YacG"/>
    <property type="match status" value="1"/>
</dbReference>
<sequence>MSCPICNRKTDATYRPFCSKRCADVDLAKWFGGDYAVPSQDPDDIEEAAQAAIDALDAADTDGKPH</sequence>
<dbReference type="InterPro" id="IPR005584">
    <property type="entry name" value="DNA_gyrase_inhibitor_YacG"/>
</dbReference>
<organism evidence="4 5">
    <name type="scientific">Sagittula marina</name>
    <dbReference type="NCBI Taxonomy" id="943940"/>
    <lineage>
        <taxon>Bacteria</taxon>
        <taxon>Pseudomonadati</taxon>
        <taxon>Pseudomonadota</taxon>
        <taxon>Alphaproteobacteria</taxon>
        <taxon>Rhodobacterales</taxon>
        <taxon>Roseobacteraceae</taxon>
        <taxon>Sagittula</taxon>
    </lineage>
</organism>
<proteinExistence type="inferred from homology"/>
<evidence type="ECO:0000256" key="2">
    <source>
        <dbReference type="ARBA" id="ARBA00022833"/>
    </source>
</evidence>
<dbReference type="Proteomes" id="UP000541426">
    <property type="component" value="Unassembled WGS sequence"/>
</dbReference>
<feature type="binding site" evidence="3">
    <location>
        <position position="6"/>
    </location>
    <ligand>
        <name>Zn(2+)</name>
        <dbReference type="ChEBI" id="CHEBI:29105"/>
    </ligand>
</feature>
<gene>
    <name evidence="3" type="primary">yacG</name>
    <name evidence="4" type="ORF">GGQ68_000904</name>
</gene>
<dbReference type="Gene3D" id="3.30.50.10">
    <property type="entry name" value="Erythroid Transcription Factor GATA-1, subunit A"/>
    <property type="match status" value="1"/>
</dbReference>
<dbReference type="HAMAP" id="MF_00649">
    <property type="entry name" value="DNA_gyrase_inhibitor_YacG"/>
    <property type="match status" value="1"/>
</dbReference>
<feature type="binding site" evidence="3">
    <location>
        <position position="3"/>
    </location>
    <ligand>
        <name>Zn(2+)</name>
        <dbReference type="ChEBI" id="CHEBI:29105"/>
    </ligand>
</feature>